<evidence type="ECO:0000313" key="7">
    <source>
        <dbReference type="EMBL" id="EPQ26562.1"/>
    </source>
</evidence>
<gene>
    <name evidence="7" type="ORF">PFL1_05884</name>
</gene>
<dbReference type="InterPro" id="IPR013244">
    <property type="entry name" value="Sec39_domain"/>
</dbReference>
<feature type="compositionally biased region" description="Low complexity" evidence="5">
    <location>
        <begin position="786"/>
        <end position="824"/>
    </location>
</feature>
<evidence type="ECO:0000313" key="8">
    <source>
        <dbReference type="Proteomes" id="UP000053664"/>
    </source>
</evidence>
<evidence type="ECO:0000256" key="4">
    <source>
        <dbReference type="ARBA" id="ARBA00022927"/>
    </source>
</evidence>
<dbReference type="Pfam" id="PF08314">
    <property type="entry name" value="Sec39"/>
    <property type="match status" value="1"/>
</dbReference>
<dbReference type="Proteomes" id="UP000053664">
    <property type="component" value="Unassembled WGS sequence"/>
</dbReference>
<proteinExistence type="predicted"/>
<dbReference type="OrthoDB" id="27490at2759"/>
<evidence type="ECO:0000256" key="5">
    <source>
        <dbReference type="SAM" id="MobiDB-lite"/>
    </source>
</evidence>
<keyword evidence="2" id="KW-0813">Transport</keyword>
<dbReference type="GeneID" id="19319967"/>
<dbReference type="eggNOG" id="ENOG502R87S">
    <property type="taxonomic scope" value="Eukaryota"/>
</dbReference>
<sequence>MDTAQAPLRIFTTALAQVDIHQPTSAHQAAAHAVGQIAAAHIGDACSSEPLLLTPLLELLDTSIDDDAGNSARLLAAAIATHVHTATDTISPPSGDQLSALILAVLYSRGPALTDRVGLASSPSTLRFLADAAHTLSQGPTSSASGDLHGLRQALLRDRDVPIGARQIYSFTLAAQHPSDSATGIPDRHLAWLEELQQTFLIGSASSSAQQDPRLSALDMDWLLCSAGPDGCRAAQRSMLDHLIASFALSVASAASGRGGRRDVAEMRTRAKWSELAHKVPALVAAKGPFAALPIEEAVEVVLAGSIKVEDLDLFRSLLMDSTATQGLSDARIEHLVLSISTSLFDRATVASTRTGDMKLANEVLDTVPASTSVKLQRNFIEASCRLCSFRIRSKDDPSQTMGANEVRAEEDRMTLISRLLAHKEDAYKSPELVLELASKLCAIGPDFLARLSIEAKGPDHNDDDTDAAAAAAAAAAATQPGLTASQKTMVEIRTLAMLADAATSASDFEEAAAFCVRLVEKIGVLRKRAQAQERNVDASAGAHGTVGSTARSGTAASILPEALDLGWKTCYQLSKHPGWDDTPQRLTLVSHVLTLCPSSQLAPMLKAWKRVDDQLSRELEQGKTFASTKKAGWLSGAGLPVGAGANMTMDASNAAAAAASVGAGLVGMGANAAANLLPLSFSPLSYFGAGSAGGSAPPASTATATATTGALPAGRKDEAGIGSRAAQLFDFDSAAAPTAAGAGGGAGGGGGYLSLGSGGGHEAAERAARAARAAARNFLGGWSISSSPRLGGSGSSTPLPATSAAETQEQAQGTAQQSQGHGARTSASGGGGGGGGGGFSLTRGVGWLIGEDGNTR</sequence>
<dbReference type="GO" id="GO:0006890">
    <property type="term" value="P:retrograde vesicle-mediated transport, Golgi to endoplasmic reticulum"/>
    <property type="evidence" value="ECO:0007669"/>
    <property type="project" value="InterPro"/>
</dbReference>
<name>A0A061H1Q0_9BASI</name>
<dbReference type="RefSeq" id="XP_007881611.1">
    <property type="nucleotide sequence ID" value="XM_007883420.1"/>
</dbReference>
<dbReference type="GO" id="GO:0015031">
    <property type="term" value="P:protein transport"/>
    <property type="evidence" value="ECO:0007669"/>
    <property type="project" value="UniProtKB-KW"/>
</dbReference>
<dbReference type="GO" id="GO:0000149">
    <property type="term" value="F:SNARE binding"/>
    <property type="evidence" value="ECO:0007669"/>
    <property type="project" value="TreeGrafter"/>
</dbReference>
<evidence type="ECO:0000256" key="2">
    <source>
        <dbReference type="ARBA" id="ARBA00022448"/>
    </source>
</evidence>
<feature type="domain" description="Sec39" evidence="6">
    <location>
        <begin position="259"/>
        <end position="623"/>
    </location>
</feature>
<evidence type="ECO:0000256" key="1">
    <source>
        <dbReference type="ARBA" id="ARBA00004240"/>
    </source>
</evidence>
<dbReference type="PANTHER" id="PTHR15922">
    <property type="entry name" value="NEUROBLASTOMA-AMPLIFIED SEQUENCE"/>
    <property type="match status" value="1"/>
</dbReference>
<keyword evidence="4" id="KW-0653">Protein transport</keyword>
<dbReference type="AlphaFoldDB" id="A0A061H1Q0"/>
<organism evidence="7 8">
    <name type="scientific">Pseudozyma flocculosa PF-1</name>
    <dbReference type="NCBI Taxonomy" id="1277687"/>
    <lineage>
        <taxon>Eukaryota</taxon>
        <taxon>Fungi</taxon>
        <taxon>Dikarya</taxon>
        <taxon>Basidiomycota</taxon>
        <taxon>Ustilaginomycotina</taxon>
        <taxon>Ustilaginomycetes</taxon>
        <taxon>Ustilaginales</taxon>
        <taxon>Ustilaginaceae</taxon>
        <taxon>Pseudozyma</taxon>
    </lineage>
</organism>
<evidence type="ECO:0000256" key="3">
    <source>
        <dbReference type="ARBA" id="ARBA00022824"/>
    </source>
</evidence>
<dbReference type="GO" id="GO:0070939">
    <property type="term" value="C:Dsl1/NZR complex"/>
    <property type="evidence" value="ECO:0007669"/>
    <property type="project" value="TreeGrafter"/>
</dbReference>
<feature type="region of interest" description="Disordered" evidence="5">
    <location>
        <begin position="785"/>
        <end position="857"/>
    </location>
</feature>
<keyword evidence="3" id="KW-0256">Endoplasmic reticulum</keyword>
<evidence type="ECO:0000259" key="6">
    <source>
        <dbReference type="Pfam" id="PF08314"/>
    </source>
</evidence>
<dbReference type="EMBL" id="KE361644">
    <property type="protein sequence ID" value="EPQ26562.1"/>
    <property type="molecule type" value="Genomic_DNA"/>
</dbReference>
<reference evidence="7 8" key="1">
    <citation type="journal article" date="2013" name="Plant Cell">
        <title>The transition from a phytopathogenic smut ancestor to an anamorphic biocontrol agent deciphered by comparative whole-genome analysis.</title>
        <authorList>
            <person name="Lefebvre F."/>
            <person name="Joly D.L."/>
            <person name="Labbe C."/>
            <person name="Teichmann B."/>
            <person name="Linning R."/>
            <person name="Belzile F."/>
            <person name="Bakkeren G."/>
            <person name="Belanger R.R."/>
        </authorList>
    </citation>
    <scope>NUCLEOTIDE SEQUENCE [LARGE SCALE GENOMIC DNA]</scope>
    <source>
        <strain evidence="7 8">PF-1</strain>
    </source>
</reference>
<accession>A0A061H1Q0</accession>
<dbReference type="HOGENOM" id="CLU_333488_0_0_1"/>
<dbReference type="PANTHER" id="PTHR15922:SF2">
    <property type="entry name" value="NBAS SUBUNIT OF NRZ TETHERING COMPLEX"/>
    <property type="match status" value="1"/>
</dbReference>
<protein>
    <recommendedName>
        <fullName evidence="6">Sec39 domain-containing protein</fullName>
    </recommendedName>
</protein>
<feature type="compositionally biased region" description="Gly residues" evidence="5">
    <location>
        <begin position="829"/>
        <end position="840"/>
    </location>
</feature>
<dbReference type="KEGG" id="pfp:PFL1_05884"/>
<comment type="subcellular location">
    <subcellularLocation>
        <location evidence="1">Endoplasmic reticulum</location>
    </subcellularLocation>
</comment>